<proteinExistence type="inferred from homology"/>
<keyword evidence="8" id="KW-1185">Reference proteome</keyword>
<name>A0ABD3WUW2_SINWO</name>
<dbReference type="EMBL" id="JBJQND010000005">
    <property type="protein sequence ID" value="KAL3877764.1"/>
    <property type="molecule type" value="Genomic_DNA"/>
</dbReference>
<dbReference type="PANTHER" id="PTHR48097:SF9">
    <property type="entry name" value="L-THREONINE ALDOLASE"/>
    <property type="match status" value="1"/>
</dbReference>
<evidence type="ECO:0000256" key="2">
    <source>
        <dbReference type="ARBA" id="ARBA00006966"/>
    </source>
</evidence>
<reference evidence="7 8" key="1">
    <citation type="submission" date="2024-11" db="EMBL/GenBank/DDBJ databases">
        <title>Chromosome-level genome assembly of the freshwater bivalve Anodonta woodiana.</title>
        <authorList>
            <person name="Chen X."/>
        </authorList>
    </citation>
    <scope>NUCLEOTIDE SEQUENCE [LARGE SCALE GENOMIC DNA]</scope>
    <source>
        <strain evidence="7">MN2024</strain>
        <tissue evidence="7">Gills</tissue>
    </source>
</reference>
<dbReference type="InterPro" id="IPR015421">
    <property type="entry name" value="PyrdxlP-dep_Trfase_major"/>
</dbReference>
<evidence type="ECO:0000313" key="8">
    <source>
        <dbReference type="Proteomes" id="UP001634394"/>
    </source>
</evidence>
<organism evidence="7 8">
    <name type="scientific">Sinanodonta woodiana</name>
    <name type="common">Chinese pond mussel</name>
    <name type="synonym">Anodonta woodiana</name>
    <dbReference type="NCBI Taxonomy" id="1069815"/>
    <lineage>
        <taxon>Eukaryota</taxon>
        <taxon>Metazoa</taxon>
        <taxon>Spiralia</taxon>
        <taxon>Lophotrochozoa</taxon>
        <taxon>Mollusca</taxon>
        <taxon>Bivalvia</taxon>
        <taxon>Autobranchia</taxon>
        <taxon>Heteroconchia</taxon>
        <taxon>Palaeoheterodonta</taxon>
        <taxon>Unionida</taxon>
        <taxon>Unionoidea</taxon>
        <taxon>Unionidae</taxon>
        <taxon>Unioninae</taxon>
        <taxon>Sinanodonta</taxon>
    </lineage>
</organism>
<gene>
    <name evidence="7" type="ORF">ACJMK2_035426</name>
</gene>
<keyword evidence="3" id="KW-0663">Pyridoxal phosphate</keyword>
<comment type="similarity">
    <text evidence="2">Belongs to the threonine aldolase family.</text>
</comment>
<dbReference type="Proteomes" id="UP001634394">
    <property type="component" value="Unassembled WGS sequence"/>
</dbReference>
<dbReference type="GO" id="GO:0044283">
    <property type="term" value="P:small molecule biosynthetic process"/>
    <property type="evidence" value="ECO:0007669"/>
    <property type="project" value="UniProtKB-ARBA"/>
</dbReference>
<comment type="cofactor">
    <cofactor evidence="1">
        <name>pyridoxal 5'-phosphate</name>
        <dbReference type="ChEBI" id="CHEBI:597326"/>
    </cofactor>
</comment>
<accession>A0ABD3WUW2</accession>
<dbReference type="InterPro" id="IPR015422">
    <property type="entry name" value="PyrdxlP-dep_Trfase_small"/>
</dbReference>
<dbReference type="PANTHER" id="PTHR48097">
    <property type="entry name" value="L-THREONINE ALDOLASE-RELATED"/>
    <property type="match status" value="1"/>
</dbReference>
<dbReference type="CDD" id="cd06502">
    <property type="entry name" value="TA_like"/>
    <property type="match status" value="1"/>
</dbReference>
<sequence length="432" mass="47561">MGTRTISLWTLKRHQYLNIHHMVNGLQKLTYGPLNQYLVKQRARYEVRAYSSAANGPIVIDLRSDTITKPTPAMREAMAKAVVGDDVYGEDPTVNELQDRCAKLFGMEAALFVPTGTMGNLISILTHCQQRGLEAILGDQSHIFLNEQGGIAQFAGVLPRSIKNKSDGTFDLAEMKSKLRPMNDPHQTRTKLICLENTHNFCGGKVLPLDFLQQVHDFAQKHDLIVHMDGARVMNAAVALQIPVSEILKHVHTVSVCFSKGMAAPVGSVIGGNKKFIDMAIRMRKALGGGTRQVGVLAAAALVSLDQVLPRLHVDHAHARIIAEAIHQENGGVVSVDVEGVHSNIIVIHIIKEGILAKDLVHRLMQVTKEENATLGKKIHVKTGAMYDRVVRIVTHNDLDHEGVLLAINKIHYVLRELSVMDSRNVRASLGH</sequence>
<evidence type="ECO:0000256" key="5">
    <source>
        <dbReference type="PIRSR" id="PIRSR017617-1"/>
    </source>
</evidence>
<evidence type="ECO:0000313" key="7">
    <source>
        <dbReference type="EMBL" id="KAL3877764.1"/>
    </source>
</evidence>
<comment type="caution">
    <text evidence="7">The sequence shown here is derived from an EMBL/GenBank/DDBJ whole genome shotgun (WGS) entry which is preliminary data.</text>
</comment>
<dbReference type="SUPFAM" id="SSF53383">
    <property type="entry name" value="PLP-dependent transferases"/>
    <property type="match status" value="1"/>
</dbReference>
<dbReference type="InterPro" id="IPR001597">
    <property type="entry name" value="ArAA_b-elim_lyase/Thr_aldolase"/>
</dbReference>
<feature type="domain" description="Aromatic amino acid beta-eliminating lyase/threonine aldolase" evidence="6">
    <location>
        <begin position="61"/>
        <end position="346"/>
    </location>
</feature>
<dbReference type="InterPro" id="IPR015424">
    <property type="entry name" value="PyrdxlP-dep_Trfase"/>
</dbReference>
<evidence type="ECO:0000256" key="4">
    <source>
        <dbReference type="ARBA" id="ARBA00023239"/>
    </source>
</evidence>
<dbReference type="PIRSF" id="PIRSF017617">
    <property type="entry name" value="Thr_aldolase"/>
    <property type="match status" value="1"/>
</dbReference>
<dbReference type="Gene3D" id="3.40.640.10">
    <property type="entry name" value="Type I PLP-dependent aspartate aminotransferase-like (Major domain)"/>
    <property type="match status" value="1"/>
</dbReference>
<dbReference type="FunFam" id="3.40.640.10:FF:000030">
    <property type="entry name" value="Low-specificity L-threonine aldolase"/>
    <property type="match status" value="1"/>
</dbReference>
<keyword evidence="4" id="KW-0456">Lyase</keyword>
<dbReference type="GO" id="GO:0016829">
    <property type="term" value="F:lyase activity"/>
    <property type="evidence" value="ECO:0007669"/>
    <property type="project" value="UniProtKB-KW"/>
</dbReference>
<feature type="modified residue" description="N6-(pyridoxal phosphate)lysine" evidence="5">
    <location>
        <position position="260"/>
    </location>
</feature>
<dbReference type="NCBIfam" id="NF041359">
    <property type="entry name" value="GntG_guanitoxin"/>
    <property type="match status" value="1"/>
</dbReference>
<evidence type="ECO:0000256" key="1">
    <source>
        <dbReference type="ARBA" id="ARBA00001933"/>
    </source>
</evidence>
<protein>
    <recommendedName>
        <fullName evidence="6">Aromatic amino acid beta-eliminating lyase/threonine aldolase domain-containing protein</fullName>
    </recommendedName>
</protein>
<dbReference type="Pfam" id="PF01212">
    <property type="entry name" value="Beta_elim_lyase"/>
    <property type="match status" value="1"/>
</dbReference>
<dbReference type="AlphaFoldDB" id="A0ABD3WUW2"/>
<dbReference type="InterPro" id="IPR023603">
    <property type="entry name" value="Low_specificity_L-TA-like"/>
</dbReference>
<evidence type="ECO:0000256" key="3">
    <source>
        <dbReference type="ARBA" id="ARBA00022898"/>
    </source>
</evidence>
<evidence type="ECO:0000259" key="6">
    <source>
        <dbReference type="Pfam" id="PF01212"/>
    </source>
</evidence>
<dbReference type="Gene3D" id="3.90.1150.10">
    <property type="entry name" value="Aspartate Aminotransferase, domain 1"/>
    <property type="match status" value="1"/>
</dbReference>